<gene>
    <name evidence="1" type="ORF">N8I74_19095</name>
</gene>
<dbReference type="EMBL" id="CP106753">
    <property type="protein sequence ID" value="UXY15390.1"/>
    <property type="molecule type" value="Genomic_DNA"/>
</dbReference>
<keyword evidence="2" id="KW-1185">Reference proteome</keyword>
<proteinExistence type="predicted"/>
<dbReference type="InterPro" id="IPR006311">
    <property type="entry name" value="TAT_signal"/>
</dbReference>
<organism evidence="1 2">
    <name type="scientific">Chitiniphilus purpureus</name>
    <dbReference type="NCBI Taxonomy" id="2981137"/>
    <lineage>
        <taxon>Bacteria</taxon>
        <taxon>Pseudomonadati</taxon>
        <taxon>Pseudomonadota</taxon>
        <taxon>Betaproteobacteria</taxon>
        <taxon>Neisseriales</taxon>
        <taxon>Chitinibacteraceae</taxon>
        <taxon>Chitiniphilus</taxon>
    </lineage>
</organism>
<name>A0ABY6DLZ9_9NEIS</name>
<accession>A0ABY6DLZ9</accession>
<dbReference type="PROSITE" id="PS51318">
    <property type="entry name" value="TAT"/>
    <property type="match status" value="1"/>
</dbReference>
<sequence length="485" mass="51576">MHRRDFLRLGLLAGGLYACPGLILPAQAAVTLGRRTLVSVTLAGGPDFRHLFAPGIAANQPADSYAARWWAARAASQGIAVAQRNIAGYAQRYTSAYLSLNQPGTAVSAGAGILASCGWLKEQWDAGNVAMIHNVIGATSRDHAHSLLVMDQGDRGSGAIDRKPGWGGRLAALLGGTARVGALTKTPRPFCLAPSGNGQPPNADLVLNLANSRKLALAERVTNPNDPVWKQTGSELVLARSLKSYYAGRNFNGDPALARLARHERALRELGAQVTAQLGGGETLTDGARLPVPDAIRALYSDVAVPYPSRYWGGQIRNLHDVLALSGVVNTPVLSMEYGGWDTHKLQRDDIEGNFIDLFGKGRGFDLLWQNLDATARRNLVLVIYGEFGRQLAANGDQGTDHGRGNAVLVIGESVKGGMYGTPFPEREIPLFARGLNDDIQGLTGVEHVFGAVADWVAGGSTGNNVVNRSNALIESGLRLDQLFA</sequence>
<dbReference type="Pfam" id="PF07394">
    <property type="entry name" value="DUF1501"/>
    <property type="match status" value="1"/>
</dbReference>
<evidence type="ECO:0000313" key="2">
    <source>
        <dbReference type="Proteomes" id="UP001061302"/>
    </source>
</evidence>
<dbReference type="RefSeq" id="WP_263124797.1">
    <property type="nucleotide sequence ID" value="NZ_CP106753.1"/>
</dbReference>
<dbReference type="PROSITE" id="PS51257">
    <property type="entry name" value="PROKAR_LIPOPROTEIN"/>
    <property type="match status" value="1"/>
</dbReference>
<protein>
    <submittedName>
        <fullName evidence="1">DUF1501 domain-containing protein</fullName>
    </submittedName>
</protein>
<evidence type="ECO:0000313" key="1">
    <source>
        <dbReference type="EMBL" id="UXY15390.1"/>
    </source>
</evidence>
<reference evidence="1" key="1">
    <citation type="submission" date="2022-10" db="EMBL/GenBank/DDBJ databases">
        <title>Chitiniphilus purpureus sp. nov., a novel chitin-degrading bacterium isolated from crawfish pond sediment.</title>
        <authorList>
            <person name="Li K."/>
        </authorList>
    </citation>
    <scope>NUCLEOTIDE SEQUENCE</scope>
    <source>
        <strain evidence="1">CD1</strain>
    </source>
</reference>
<dbReference type="Proteomes" id="UP001061302">
    <property type="component" value="Chromosome"/>
</dbReference>
<dbReference type="InterPro" id="IPR010869">
    <property type="entry name" value="DUF1501"/>
</dbReference>